<feature type="region of interest" description="Disordered" evidence="1">
    <location>
        <begin position="410"/>
        <end position="567"/>
    </location>
</feature>
<feature type="compositionally biased region" description="Basic and acidic residues" evidence="1">
    <location>
        <begin position="458"/>
        <end position="467"/>
    </location>
</feature>
<sequence length="589" mass="65216">MAGTKDKDSDEDDSNETDQMADTLSDKTEPKLINSDSNGDSSDSNGATNSDDDSDGERNKGNLLTSPIQQESTLNEMQTSMMNQLLLGSIGTTLRDVNPLRNPFDEETESSSAYDGNNNESENDKARRLESIMLKGEEDDKDSLLTPSLGSPIMPGSASSLSDAHNHQSIFSQHHLLNLGDANVDSVLSKSMVPLTLTTDLTGSLQQALSSAILYQQINDNSMSTAKDDFNLHLFKPLYASNSHSPTFSLSSSSPSTSYRPSSSSTSSNDHKTRTIILPIMSDSLFQSANPFYEALLQSLSSSSSSSSLPSGSTLKLFQDGFTNTNSELSLDGQSNVGELSSLSGVTGTNEMDDSMHSVTLPDSLVGTSFGVKGHPYVVVDEEFNANGIGLPAGYKPDILGILGNANQQNPPCAGISSPDAQSNNGKSEREKEEYKPEKKPPCLLHQPNHYPSSGDQENNRNEDRQPQSHQFHQPREPNRNPSGPDSQTSNDDKDKYHRHRDQDRDHDRDQHRDAQRDQHRDQHRDQYRDQYRDSQQDQYRSQHRNQPQGHHLDDDREPYIPRNRTSFRSIPFIKGAYRYKPDPGYEVV</sequence>
<evidence type="ECO:0000313" key="3">
    <source>
        <dbReference type="Proteomes" id="UP000015104"/>
    </source>
</evidence>
<evidence type="ECO:0000256" key="1">
    <source>
        <dbReference type="SAM" id="MobiDB-lite"/>
    </source>
</evidence>
<feature type="compositionally biased region" description="Basic and acidic residues" evidence="1">
    <location>
        <begin position="427"/>
        <end position="441"/>
    </location>
</feature>
<name>T1K8Y8_TETUR</name>
<dbReference type="AlphaFoldDB" id="T1K8Y8"/>
<feature type="compositionally biased region" description="Basic and acidic residues" evidence="1">
    <location>
        <begin position="491"/>
        <end position="536"/>
    </location>
</feature>
<dbReference type="EnsemblMetazoa" id="tetur07g03060.1">
    <property type="protein sequence ID" value="tetur07g03060.1"/>
    <property type="gene ID" value="tetur07g03060"/>
</dbReference>
<feature type="region of interest" description="Disordered" evidence="1">
    <location>
        <begin position="1"/>
        <end position="69"/>
    </location>
</feature>
<feature type="region of interest" description="Disordered" evidence="1">
    <location>
        <begin position="98"/>
        <end position="125"/>
    </location>
</feature>
<reference evidence="3" key="1">
    <citation type="submission" date="2011-08" db="EMBL/GenBank/DDBJ databases">
        <authorList>
            <person name="Rombauts S."/>
        </authorList>
    </citation>
    <scope>NUCLEOTIDE SEQUENCE</scope>
    <source>
        <strain evidence="3">London</strain>
    </source>
</reference>
<dbReference type="Proteomes" id="UP000015104">
    <property type="component" value="Unassembled WGS sequence"/>
</dbReference>
<protein>
    <submittedName>
        <fullName evidence="2">Uncharacterized protein</fullName>
    </submittedName>
</protein>
<evidence type="ECO:0000313" key="2">
    <source>
        <dbReference type="EnsemblMetazoa" id="tetur07g03060.1"/>
    </source>
</evidence>
<proteinExistence type="predicted"/>
<feature type="region of interest" description="Disordered" evidence="1">
    <location>
        <begin position="246"/>
        <end position="271"/>
    </location>
</feature>
<feature type="compositionally biased region" description="Low complexity" evidence="1">
    <location>
        <begin position="34"/>
        <end position="49"/>
    </location>
</feature>
<feature type="compositionally biased region" description="Basic and acidic residues" evidence="1">
    <location>
        <begin position="551"/>
        <end position="560"/>
    </location>
</feature>
<dbReference type="STRING" id="32264.T1K8Y8"/>
<dbReference type="EMBL" id="CAEY01001886">
    <property type="status" value="NOT_ANNOTATED_CDS"/>
    <property type="molecule type" value="Genomic_DNA"/>
</dbReference>
<keyword evidence="3" id="KW-1185">Reference proteome</keyword>
<feature type="compositionally biased region" description="Low complexity" evidence="1">
    <location>
        <begin position="246"/>
        <end position="268"/>
    </location>
</feature>
<reference evidence="2" key="2">
    <citation type="submission" date="2015-06" db="UniProtKB">
        <authorList>
            <consortium name="EnsemblMetazoa"/>
        </authorList>
    </citation>
    <scope>IDENTIFICATION</scope>
</reference>
<organism evidence="2 3">
    <name type="scientific">Tetranychus urticae</name>
    <name type="common">Two-spotted spider mite</name>
    <dbReference type="NCBI Taxonomy" id="32264"/>
    <lineage>
        <taxon>Eukaryota</taxon>
        <taxon>Metazoa</taxon>
        <taxon>Ecdysozoa</taxon>
        <taxon>Arthropoda</taxon>
        <taxon>Chelicerata</taxon>
        <taxon>Arachnida</taxon>
        <taxon>Acari</taxon>
        <taxon>Acariformes</taxon>
        <taxon>Trombidiformes</taxon>
        <taxon>Prostigmata</taxon>
        <taxon>Eleutherengona</taxon>
        <taxon>Raphignathae</taxon>
        <taxon>Tetranychoidea</taxon>
        <taxon>Tetranychidae</taxon>
        <taxon>Tetranychus</taxon>
    </lineage>
</organism>
<accession>T1K8Y8</accession>
<feature type="compositionally biased region" description="Polar residues" evidence="1">
    <location>
        <begin position="480"/>
        <end position="490"/>
    </location>
</feature>
<feature type="compositionally biased region" description="Polar residues" evidence="1">
    <location>
        <begin position="110"/>
        <end position="120"/>
    </location>
</feature>
<dbReference type="HOGENOM" id="CLU_463322_0_0_1"/>